<keyword evidence="3" id="KW-0274">FAD</keyword>
<feature type="active site" description="Nucleophile" evidence="6">
    <location>
        <position position="449"/>
    </location>
</feature>
<feature type="short sequence motif" description="DGA/G" evidence="6">
    <location>
        <begin position="602"/>
        <end position="604"/>
    </location>
</feature>
<evidence type="ECO:0000259" key="7">
    <source>
        <dbReference type="PROSITE" id="PS51635"/>
    </source>
</evidence>
<feature type="domain" description="PNPLA" evidence="7">
    <location>
        <begin position="416"/>
        <end position="615"/>
    </location>
</feature>
<keyword evidence="6" id="KW-0442">Lipid degradation</keyword>
<dbReference type="Gene3D" id="3.50.50.60">
    <property type="entry name" value="FAD/NAD(P)-binding domain"/>
    <property type="match status" value="2"/>
</dbReference>
<dbReference type="InterPro" id="IPR023753">
    <property type="entry name" value="FAD/NAD-binding_dom"/>
</dbReference>
<keyword evidence="4" id="KW-0560">Oxidoreductase</keyword>
<dbReference type="InterPro" id="IPR036188">
    <property type="entry name" value="FAD/NAD-bd_sf"/>
</dbReference>
<dbReference type="PRINTS" id="PR00411">
    <property type="entry name" value="PNDRDTASEI"/>
</dbReference>
<dbReference type="Pfam" id="PF14759">
    <property type="entry name" value="Reductase_C"/>
    <property type="match status" value="1"/>
</dbReference>
<evidence type="ECO:0000256" key="3">
    <source>
        <dbReference type="ARBA" id="ARBA00022827"/>
    </source>
</evidence>
<comment type="caution">
    <text evidence="8">The sequence shown here is derived from an EMBL/GenBank/DDBJ whole genome shotgun (WGS) entry which is preliminary data.</text>
</comment>
<evidence type="ECO:0000256" key="1">
    <source>
        <dbReference type="ARBA" id="ARBA00001974"/>
    </source>
</evidence>
<dbReference type="SUPFAM" id="SSF52151">
    <property type="entry name" value="FabD/lysophospholipase-like"/>
    <property type="match status" value="1"/>
</dbReference>
<dbReference type="InterPro" id="IPR028202">
    <property type="entry name" value="Reductase_C"/>
</dbReference>
<feature type="active site" description="Proton acceptor" evidence="6">
    <location>
        <position position="602"/>
    </location>
</feature>
<dbReference type="InterPro" id="IPR016156">
    <property type="entry name" value="FAD/NAD-linked_Rdtase_dimer_sf"/>
</dbReference>
<keyword evidence="2" id="KW-0285">Flavoprotein</keyword>
<keyword evidence="6" id="KW-0378">Hydrolase</keyword>
<evidence type="ECO:0000256" key="2">
    <source>
        <dbReference type="ARBA" id="ARBA00022630"/>
    </source>
</evidence>
<evidence type="ECO:0000256" key="6">
    <source>
        <dbReference type="PROSITE-ProRule" id="PRU01161"/>
    </source>
</evidence>
<dbReference type="PRINTS" id="PR00368">
    <property type="entry name" value="FADPNR"/>
</dbReference>
<name>A0ABX0UTJ4_9HYPH</name>
<feature type="short sequence motif" description="GXGXXG" evidence="6">
    <location>
        <begin position="420"/>
        <end position="425"/>
    </location>
</feature>
<sequence>MAITQVDYLLLGGGLASATAAETLRHEGAKGKILILSEESISPYYRPFLSKEYLVQEQDPSKLQIFPEKFYAEQDILLALNTTAVTLNASGKFIVTNTGQVIGYDKLLIATGAKPKPLRIPGWERAGVFWLRRRSEGEAIRRAAAKAKTAVVMGGSFLGMEIAMSLHHLGLKVTVVERGDKVLTHLESAQLSAYFRAFAESKGLTFHFYDEVVSIEGDEHVQSVVTREGRTIPAEMVIASIGVDPATSFLRGTDIALENGRVLVNEFMATNVPGIYSAGDVTTFYDPVFRSKRHIEHADNAMRQGRIAARNMLGKRQRYEQVSYFFCEVGELSFSALGVSEEADEWIERGSLDARSYSLFYLRNGVVQGYFSMGRPASETRTAEGLIRYRVNVADRKERIADASVALDDIPTQNVFVLQGGGALGAFETGVIKGLEEHGIYPDIVAGVSIGAINGAVIAGNPKDPTRALEAFWKDLTVDAPRLLPDDARRTAVSLQILAFGVPSFFRPRWLPPVYDPMTLPFNWTSYYDTSPMKSLLRKYVDFSALKDSPVRLLVSAVNVNTAELEIFDSYVDDMTPDHILASGSLPPSFPWTEIDGKAYWDGGIISNSPLDIVLDRCGPDGKRVYAVDLFASSKPLPQNMMEVRSRLSEIIYSERVRNDIRIREVVSAYRGLIEHVLSHVEEETAARIRQRPYYIQLMGDGAPMKIIRFLRVGTPGEPSSRDYDFSDMGIRANQKEGYELVIRTLQELRQQEEGDEIPVSIAAK</sequence>
<organism evidence="8 9">
    <name type="scientific">Pseudochelatococcus lubricantis</name>
    <dbReference type="NCBI Taxonomy" id="1538102"/>
    <lineage>
        <taxon>Bacteria</taxon>
        <taxon>Pseudomonadati</taxon>
        <taxon>Pseudomonadota</taxon>
        <taxon>Alphaproteobacteria</taxon>
        <taxon>Hyphomicrobiales</taxon>
        <taxon>Chelatococcaceae</taxon>
        <taxon>Pseudochelatococcus</taxon>
    </lineage>
</organism>
<dbReference type="InterPro" id="IPR050446">
    <property type="entry name" value="FAD-oxidoreductase/Apoptosis"/>
</dbReference>
<keyword evidence="9" id="KW-1185">Reference proteome</keyword>
<evidence type="ECO:0000256" key="4">
    <source>
        <dbReference type="ARBA" id="ARBA00023002"/>
    </source>
</evidence>
<keyword evidence="5 6" id="KW-0443">Lipid metabolism</keyword>
<dbReference type="InterPro" id="IPR021095">
    <property type="entry name" value="DUF3734"/>
</dbReference>
<dbReference type="RefSeq" id="WP_166947620.1">
    <property type="nucleotide sequence ID" value="NZ_JAASQI010000001.1"/>
</dbReference>
<dbReference type="PANTHER" id="PTHR43557:SF2">
    <property type="entry name" value="RIESKE DOMAIN-CONTAINING PROTEIN-RELATED"/>
    <property type="match status" value="1"/>
</dbReference>
<dbReference type="EMBL" id="JAASQI010000001">
    <property type="protein sequence ID" value="NIJ56283.1"/>
    <property type="molecule type" value="Genomic_DNA"/>
</dbReference>
<feature type="short sequence motif" description="GXSXG" evidence="6">
    <location>
        <begin position="447"/>
        <end position="451"/>
    </location>
</feature>
<dbReference type="InterPro" id="IPR016035">
    <property type="entry name" value="Acyl_Trfase/lysoPLipase"/>
</dbReference>
<dbReference type="Proteomes" id="UP001429580">
    <property type="component" value="Unassembled WGS sequence"/>
</dbReference>
<dbReference type="SUPFAM" id="SSF55424">
    <property type="entry name" value="FAD/NAD-linked reductases, dimerisation (C-terminal) domain"/>
    <property type="match status" value="1"/>
</dbReference>
<protein>
    <submittedName>
        <fullName evidence="8">NTE family protein</fullName>
    </submittedName>
</protein>
<evidence type="ECO:0000313" key="8">
    <source>
        <dbReference type="EMBL" id="NIJ56283.1"/>
    </source>
</evidence>
<evidence type="ECO:0000256" key="5">
    <source>
        <dbReference type="ARBA" id="ARBA00023098"/>
    </source>
</evidence>
<dbReference type="Pfam" id="PF01734">
    <property type="entry name" value="Patatin"/>
    <property type="match status" value="1"/>
</dbReference>
<dbReference type="CDD" id="cd07209">
    <property type="entry name" value="Pat_hypo_Ecoli_Z1214_like"/>
    <property type="match status" value="1"/>
</dbReference>
<dbReference type="PROSITE" id="PS51635">
    <property type="entry name" value="PNPLA"/>
    <property type="match status" value="1"/>
</dbReference>
<dbReference type="InterPro" id="IPR002641">
    <property type="entry name" value="PNPLA_dom"/>
</dbReference>
<comment type="cofactor">
    <cofactor evidence="1">
        <name>FAD</name>
        <dbReference type="ChEBI" id="CHEBI:57692"/>
    </cofactor>
</comment>
<dbReference type="Gene3D" id="3.30.390.30">
    <property type="match status" value="1"/>
</dbReference>
<reference evidence="8 9" key="1">
    <citation type="submission" date="2020-03" db="EMBL/GenBank/DDBJ databases">
        <title>Genomic Encyclopedia of Type Strains, Phase IV (KMG-IV): sequencing the most valuable type-strain genomes for metagenomic binning, comparative biology and taxonomic classification.</title>
        <authorList>
            <person name="Goeker M."/>
        </authorList>
    </citation>
    <scope>NUCLEOTIDE SEQUENCE [LARGE SCALE GENOMIC DNA]</scope>
    <source>
        <strain evidence="8 9">DSM 103870</strain>
    </source>
</reference>
<dbReference type="SUPFAM" id="SSF51905">
    <property type="entry name" value="FAD/NAD(P)-binding domain"/>
    <property type="match status" value="1"/>
</dbReference>
<dbReference type="Pfam" id="PF07992">
    <property type="entry name" value="Pyr_redox_2"/>
    <property type="match status" value="1"/>
</dbReference>
<evidence type="ECO:0000313" key="9">
    <source>
        <dbReference type="Proteomes" id="UP001429580"/>
    </source>
</evidence>
<dbReference type="Gene3D" id="3.40.1090.10">
    <property type="entry name" value="Cytosolic phospholipase A2 catalytic domain"/>
    <property type="match status" value="2"/>
</dbReference>
<dbReference type="Pfam" id="PF12536">
    <property type="entry name" value="DUF3734"/>
    <property type="match status" value="1"/>
</dbReference>
<accession>A0ABX0UTJ4</accession>
<proteinExistence type="predicted"/>
<gene>
    <name evidence="8" type="ORF">FHS82_000096</name>
</gene>
<dbReference type="PANTHER" id="PTHR43557">
    <property type="entry name" value="APOPTOSIS-INDUCING FACTOR 1"/>
    <property type="match status" value="1"/>
</dbReference>